<proteinExistence type="predicted"/>
<dbReference type="KEGG" id="thao:NI17_003050"/>
<dbReference type="EMBL" id="CP063196">
    <property type="protein sequence ID" value="UOE20238.1"/>
    <property type="molecule type" value="Genomic_DNA"/>
</dbReference>
<evidence type="ECO:0000313" key="1">
    <source>
        <dbReference type="EMBL" id="UOE20238.1"/>
    </source>
</evidence>
<accession>A0AA97LXY9</accession>
<organism evidence="1 2">
    <name type="scientific">Thermobifida halotolerans</name>
    <dbReference type="NCBI Taxonomy" id="483545"/>
    <lineage>
        <taxon>Bacteria</taxon>
        <taxon>Bacillati</taxon>
        <taxon>Actinomycetota</taxon>
        <taxon>Actinomycetes</taxon>
        <taxon>Streptosporangiales</taxon>
        <taxon>Nocardiopsidaceae</taxon>
        <taxon>Thermobifida</taxon>
    </lineage>
</organism>
<dbReference type="Pfam" id="PF13374">
    <property type="entry name" value="TPR_10"/>
    <property type="match status" value="1"/>
</dbReference>
<dbReference type="SUPFAM" id="SSF81901">
    <property type="entry name" value="HCP-like"/>
    <property type="match status" value="1"/>
</dbReference>
<dbReference type="InterPro" id="IPR011990">
    <property type="entry name" value="TPR-like_helical_dom_sf"/>
</dbReference>
<evidence type="ECO:0000313" key="2">
    <source>
        <dbReference type="Proteomes" id="UP000265719"/>
    </source>
</evidence>
<keyword evidence="2" id="KW-1185">Reference proteome</keyword>
<sequence>MNSFGLLLEQREKFHAAESWYRRAANAGHTDAMNNLAELLEEQGRVAEAVRRRQRIEAAGES</sequence>
<dbReference type="Proteomes" id="UP000265719">
    <property type="component" value="Chromosome"/>
</dbReference>
<dbReference type="Gene3D" id="1.25.40.10">
    <property type="entry name" value="Tetratricopeptide repeat domain"/>
    <property type="match status" value="1"/>
</dbReference>
<gene>
    <name evidence="1" type="ORF">NI17_003050</name>
</gene>
<protein>
    <submittedName>
        <fullName evidence="1">Tetratricopeptide repeat protein</fullName>
    </submittedName>
</protein>
<name>A0AA97LXY9_9ACTN</name>
<reference evidence="1" key="1">
    <citation type="submission" date="2020-10" db="EMBL/GenBank/DDBJ databases">
        <title>De novo genome project of the cellulose decomposer Thermobifida halotolerans type strain.</title>
        <authorList>
            <person name="Nagy I."/>
            <person name="Horvath B."/>
            <person name="Kukolya J."/>
            <person name="Nagy I."/>
            <person name="Orsini M."/>
        </authorList>
    </citation>
    <scope>NUCLEOTIDE SEQUENCE</scope>
    <source>
        <strain evidence="1">DSM 44931</strain>
    </source>
</reference>
<dbReference type="AlphaFoldDB" id="A0AA97LXY9"/>
<dbReference type="RefSeq" id="WP_068689594.1">
    <property type="nucleotide sequence ID" value="NZ_CP063196.1"/>
</dbReference>